<dbReference type="OrthoDB" id="8136593at2"/>
<comment type="caution">
    <text evidence="1">The sequence shown here is derived from an EMBL/GenBank/DDBJ whole genome shotgun (WGS) entry which is preliminary data.</text>
</comment>
<dbReference type="RefSeq" id="WP_094538798.1">
    <property type="nucleotide sequence ID" value="NZ_JBHEER010000014.1"/>
</dbReference>
<sequence length="201" mass="23696">MNPSSPIRKVYQGIAGRRQMFRMFDRHAQRPNRFQDADGGLYSGEWFELAENEHDYMFNILPPLFMNGEMFAMREFLVGHITSVFFTLKIDDRMRFFHAYCDLADKHSSAHMRAAIVDRESRPVRAMTREERIEHIWSSSYDEYRGYADWRFPHAQRGRRTVLFFGPDRGRDVKLLDDLTDSEIAAKLPVHLRYLPDAIAA</sequence>
<accession>A0A256FSM1</accession>
<name>A0A256FSM1_9HYPH</name>
<keyword evidence="2" id="KW-1185">Reference proteome</keyword>
<evidence type="ECO:0000313" key="1">
    <source>
        <dbReference type="EMBL" id="OYR17706.1"/>
    </source>
</evidence>
<dbReference type="InterPro" id="IPR009862">
    <property type="entry name" value="DUF1419"/>
</dbReference>
<reference evidence="1 2" key="1">
    <citation type="submission" date="2017-07" db="EMBL/GenBank/DDBJ databases">
        <title>Phylogenetic study on the rhizospheric bacterium Ochrobactrum sp. A44.</title>
        <authorList>
            <person name="Krzyzanowska D.M."/>
            <person name="Ossowicki A."/>
            <person name="Rajewska M."/>
            <person name="Maciag T."/>
            <person name="Kaczynski Z."/>
            <person name="Czerwicka M."/>
            <person name="Jafra S."/>
        </authorList>
    </citation>
    <scope>NUCLEOTIDE SEQUENCE [LARGE SCALE GENOMIC DNA]</scope>
    <source>
        <strain evidence="1 2">OgA9a</strain>
    </source>
</reference>
<dbReference type="Pfam" id="PF07215">
    <property type="entry name" value="DUF1419"/>
    <property type="match status" value="1"/>
</dbReference>
<proteinExistence type="predicted"/>
<dbReference type="EMBL" id="NNRL01000143">
    <property type="protein sequence ID" value="OYR17706.1"/>
    <property type="molecule type" value="Genomic_DNA"/>
</dbReference>
<dbReference type="Proteomes" id="UP000216478">
    <property type="component" value="Unassembled WGS sequence"/>
</dbReference>
<evidence type="ECO:0008006" key="3">
    <source>
        <dbReference type="Google" id="ProtNLM"/>
    </source>
</evidence>
<organism evidence="1 2">
    <name type="scientific">Brucella grignonensis</name>
    <dbReference type="NCBI Taxonomy" id="94627"/>
    <lineage>
        <taxon>Bacteria</taxon>
        <taxon>Pseudomonadati</taxon>
        <taxon>Pseudomonadota</taxon>
        <taxon>Alphaproteobacteria</taxon>
        <taxon>Hyphomicrobiales</taxon>
        <taxon>Brucellaceae</taxon>
        <taxon>Brucella/Ochrobactrum group</taxon>
        <taxon>Brucella</taxon>
    </lineage>
</organism>
<protein>
    <recommendedName>
        <fullName evidence="3">DUF1419 domain-containing protein</fullName>
    </recommendedName>
</protein>
<evidence type="ECO:0000313" key="2">
    <source>
        <dbReference type="Proteomes" id="UP000216478"/>
    </source>
</evidence>
<dbReference type="AlphaFoldDB" id="A0A256FSM1"/>
<gene>
    <name evidence="1" type="ORF">CEV33_4936</name>
</gene>